<organism evidence="1 2">
    <name type="scientific">Mycobacteroides chelonae</name>
    <name type="common">Mycobacterium chelonae</name>
    <dbReference type="NCBI Taxonomy" id="1774"/>
    <lineage>
        <taxon>Bacteria</taxon>
        <taxon>Bacillati</taxon>
        <taxon>Actinomycetota</taxon>
        <taxon>Actinomycetes</taxon>
        <taxon>Mycobacteriales</taxon>
        <taxon>Mycobacteriaceae</taxon>
        <taxon>Mycobacteroides</taxon>
    </lineage>
</organism>
<accession>A0A1S1LG59</accession>
<sequence length="119" mass="13025">MGTTGTSEERRSFLEGLLASALGLASTYWLEVVGHDEAADTTTIVETETGKKHVVSIKTIETGLQKVCDGQAEYHNIGYKETRNRIKLFNKANGWESDADAIDDDAILQIGIFGEVLYS</sequence>
<evidence type="ECO:0000313" key="2">
    <source>
        <dbReference type="Proteomes" id="UP000180043"/>
    </source>
</evidence>
<dbReference type="AlphaFoldDB" id="A0A1S1LG59"/>
<proteinExistence type="predicted"/>
<comment type="caution">
    <text evidence="1">The sequence shown here is derived from an EMBL/GenBank/DDBJ whole genome shotgun (WGS) entry which is preliminary data.</text>
</comment>
<reference evidence="1 2" key="1">
    <citation type="submission" date="2016-10" db="EMBL/GenBank/DDBJ databases">
        <title>Evaluation of Human, Veterinary and Environmental Mycobacterium chelonae Isolates by Core Genome Phylogenomic Analysis, Targeted Gene Comparison, and Anti-microbial Susceptibility Patterns: A Tale of Mistaken Identities.</title>
        <authorList>
            <person name="Fogelson S.B."/>
            <person name="Camus A.C."/>
            <person name="Lorenz W."/>
            <person name="Vasireddy R."/>
            <person name="Vasireddy S."/>
            <person name="Smith T."/>
            <person name="Brown-Elliott B.A."/>
            <person name="Wallace R.J.Jr."/>
            <person name="Hasan N.A."/>
            <person name="Reischl U."/>
            <person name="Sanchez S."/>
        </authorList>
    </citation>
    <scope>NUCLEOTIDE SEQUENCE [LARGE SCALE GENOMIC DNA]</scope>
    <source>
        <strain evidence="1 2">15515</strain>
    </source>
</reference>
<evidence type="ECO:0000313" key="1">
    <source>
        <dbReference type="EMBL" id="OHU47300.1"/>
    </source>
</evidence>
<dbReference type="Proteomes" id="UP000180043">
    <property type="component" value="Unassembled WGS sequence"/>
</dbReference>
<protein>
    <submittedName>
        <fullName evidence="1">Uncharacterized protein</fullName>
    </submittedName>
</protein>
<dbReference type="RefSeq" id="WP_070947920.1">
    <property type="nucleotide sequence ID" value="NZ_MLIQ01000042.1"/>
</dbReference>
<dbReference type="EMBL" id="MLIQ01000042">
    <property type="protein sequence ID" value="OHU47300.1"/>
    <property type="molecule type" value="Genomic_DNA"/>
</dbReference>
<name>A0A1S1LG59_MYCCH</name>
<gene>
    <name evidence="1" type="ORF">BKG82_26990</name>
</gene>